<dbReference type="PANTHER" id="PTHR24214:SF38">
    <property type="entry name" value="PDZ AND LIM DOMAIN PROTEIN ZASP-RELATED"/>
    <property type="match status" value="1"/>
</dbReference>
<dbReference type="GO" id="GO:0061061">
    <property type="term" value="P:muscle structure development"/>
    <property type="evidence" value="ECO:0007669"/>
    <property type="project" value="TreeGrafter"/>
</dbReference>
<dbReference type="SUPFAM" id="SSF50156">
    <property type="entry name" value="PDZ domain-like"/>
    <property type="match status" value="1"/>
</dbReference>
<dbReference type="GO" id="GO:0003779">
    <property type="term" value="F:actin binding"/>
    <property type="evidence" value="ECO:0007669"/>
    <property type="project" value="TreeGrafter"/>
</dbReference>
<comment type="subcellular location">
    <subcellularLocation>
        <location evidence="1">Cytoplasm</location>
    </subcellularLocation>
</comment>
<dbReference type="GO" id="GO:0051371">
    <property type="term" value="F:muscle alpha-actinin binding"/>
    <property type="evidence" value="ECO:0007669"/>
    <property type="project" value="TreeGrafter"/>
</dbReference>
<evidence type="ECO:0000256" key="4">
    <source>
        <dbReference type="SAM" id="MobiDB-lite"/>
    </source>
</evidence>
<dbReference type="EMBL" id="VSWD01000010">
    <property type="protein sequence ID" value="KAK3089364.1"/>
    <property type="molecule type" value="Genomic_DNA"/>
</dbReference>
<dbReference type="PANTHER" id="PTHR24214">
    <property type="entry name" value="PDZ AND LIM DOMAIN PROTEIN ZASP"/>
    <property type="match status" value="1"/>
</dbReference>
<gene>
    <name evidence="6" type="ORF">FSP39_003047</name>
</gene>
<dbReference type="InterPro" id="IPR036034">
    <property type="entry name" value="PDZ_sf"/>
</dbReference>
<keyword evidence="7" id="KW-1185">Reference proteome</keyword>
<dbReference type="Proteomes" id="UP001186944">
    <property type="component" value="Unassembled WGS sequence"/>
</dbReference>
<evidence type="ECO:0000259" key="5">
    <source>
        <dbReference type="PROSITE" id="PS50106"/>
    </source>
</evidence>
<accession>A0AA89BSD8</accession>
<dbReference type="CDD" id="cd23068">
    <property type="entry name" value="PDZ_ZASP52-like"/>
    <property type="match status" value="1"/>
</dbReference>
<comment type="caution">
    <text evidence="6">The sequence shown here is derived from an EMBL/GenBank/DDBJ whole genome shotgun (WGS) entry which is preliminary data.</text>
</comment>
<dbReference type="GO" id="GO:0030018">
    <property type="term" value="C:Z disc"/>
    <property type="evidence" value="ECO:0007669"/>
    <property type="project" value="TreeGrafter"/>
</dbReference>
<dbReference type="GO" id="GO:0005912">
    <property type="term" value="C:adherens junction"/>
    <property type="evidence" value="ECO:0007669"/>
    <property type="project" value="TreeGrafter"/>
</dbReference>
<dbReference type="SMART" id="SM00228">
    <property type="entry name" value="PDZ"/>
    <property type="match status" value="1"/>
</dbReference>
<name>A0AA89BSD8_PINIB</name>
<feature type="domain" description="PDZ" evidence="5">
    <location>
        <begin position="2"/>
        <end position="84"/>
    </location>
</feature>
<dbReference type="InterPro" id="IPR050604">
    <property type="entry name" value="PDZ-LIM_domain"/>
</dbReference>
<dbReference type="FunFam" id="2.30.42.10:FF:000055">
    <property type="entry name" value="PDZ and LIM domain protein 3"/>
    <property type="match status" value="1"/>
</dbReference>
<dbReference type="GO" id="GO:0031941">
    <property type="term" value="C:filamentous actin"/>
    <property type="evidence" value="ECO:0007669"/>
    <property type="project" value="TreeGrafter"/>
</dbReference>
<dbReference type="PROSITE" id="PS50106">
    <property type="entry name" value="PDZ"/>
    <property type="match status" value="1"/>
</dbReference>
<keyword evidence="3" id="KW-0862">Zinc</keyword>
<dbReference type="AlphaFoldDB" id="A0AA89BSD8"/>
<organism evidence="6 7">
    <name type="scientific">Pinctada imbricata</name>
    <name type="common">Atlantic pearl-oyster</name>
    <name type="synonym">Pinctada martensii</name>
    <dbReference type="NCBI Taxonomy" id="66713"/>
    <lineage>
        <taxon>Eukaryota</taxon>
        <taxon>Metazoa</taxon>
        <taxon>Spiralia</taxon>
        <taxon>Lophotrochozoa</taxon>
        <taxon>Mollusca</taxon>
        <taxon>Bivalvia</taxon>
        <taxon>Autobranchia</taxon>
        <taxon>Pteriomorphia</taxon>
        <taxon>Pterioida</taxon>
        <taxon>Pterioidea</taxon>
        <taxon>Pteriidae</taxon>
        <taxon>Pinctada</taxon>
    </lineage>
</organism>
<dbReference type="InterPro" id="IPR001478">
    <property type="entry name" value="PDZ"/>
</dbReference>
<protein>
    <recommendedName>
        <fullName evidence="5">PDZ domain-containing protein</fullName>
    </recommendedName>
</protein>
<sequence length="337" mass="37277">MFVRLFRDSFETPWGFRLQGGKDIGHALTVQRVFSNSPAEGELQRGDVILSINGRDANTFTHKQALDTIKFGGGQIELKVNRPAPGSFSIKTIQPSSPTRAPQISPIKTSPLKFPVRRASDHSPRDMPPPAVAGFQPKKITMNKFGGGTTSFGSTYGARAQQPGWVPQPSPYSEQYTPQPSMQEQYGSNYNQQYQPQQYQPPSPQYQAPPPQFQPPSPQPEPYLPKYQSPGLSQPDYVRSEDPVDEEEYDYVPVSQRKQQFAEKKGAPAAIKSRKAKPFVPHGGGGQSFGTDYSKTRPHPPPQPPVVQQRPRPPPVTQRPVNAAPCSTGHIRPTGHF</sequence>
<evidence type="ECO:0000256" key="3">
    <source>
        <dbReference type="ARBA" id="ARBA00023038"/>
    </source>
</evidence>
<evidence type="ECO:0000256" key="1">
    <source>
        <dbReference type="ARBA" id="ARBA00004496"/>
    </source>
</evidence>
<feature type="compositionally biased region" description="Pro residues" evidence="4">
    <location>
        <begin position="299"/>
        <end position="317"/>
    </location>
</feature>
<feature type="region of interest" description="Disordered" evidence="4">
    <location>
        <begin position="87"/>
        <end position="337"/>
    </location>
</feature>
<evidence type="ECO:0000313" key="7">
    <source>
        <dbReference type="Proteomes" id="UP001186944"/>
    </source>
</evidence>
<dbReference type="Pfam" id="PF00595">
    <property type="entry name" value="PDZ"/>
    <property type="match status" value="1"/>
</dbReference>
<proteinExistence type="predicted"/>
<dbReference type="Gene3D" id="2.30.42.10">
    <property type="match status" value="1"/>
</dbReference>
<feature type="compositionally biased region" description="Low complexity" evidence="4">
    <location>
        <begin position="183"/>
        <end position="198"/>
    </location>
</feature>
<keyword evidence="3" id="KW-0440">LIM domain</keyword>
<keyword evidence="2" id="KW-0963">Cytoplasm</keyword>
<feature type="compositionally biased region" description="Pro residues" evidence="4">
    <location>
        <begin position="199"/>
        <end position="223"/>
    </location>
</feature>
<dbReference type="GO" id="GO:0001725">
    <property type="term" value="C:stress fiber"/>
    <property type="evidence" value="ECO:0007669"/>
    <property type="project" value="TreeGrafter"/>
</dbReference>
<dbReference type="GO" id="GO:0030036">
    <property type="term" value="P:actin cytoskeleton organization"/>
    <property type="evidence" value="ECO:0007669"/>
    <property type="project" value="TreeGrafter"/>
</dbReference>
<reference evidence="6" key="1">
    <citation type="submission" date="2019-08" db="EMBL/GenBank/DDBJ databases">
        <title>The improved chromosome-level genome for the pearl oyster Pinctada fucata martensii using PacBio sequencing and Hi-C.</title>
        <authorList>
            <person name="Zheng Z."/>
        </authorList>
    </citation>
    <scope>NUCLEOTIDE SEQUENCE</scope>
    <source>
        <strain evidence="6">ZZ-2019</strain>
        <tissue evidence="6">Adductor muscle</tissue>
    </source>
</reference>
<keyword evidence="3" id="KW-0479">Metal-binding</keyword>
<feature type="compositionally biased region" description="Polar residues" evidence="4">
    <location>
        <begin position="171"/>
        <end position="182"/>
    </location>
</feature>
<evidence type="ECO:0000313" key="6">
    <source>
        <dbReference type="EMBL" id="KAK3089364.1"/>
    </source>
</evidence>
<evidence type="ECO:0000256" key="2">
    <source>
        <dbReference type="ARBA" id="ARBA00022490"/>
    </source>
</evidence>
<feature type="compositionally biased region" description="Polar residues" evidence="4">
    <location>
        <begin position="89"/>
        <end position="108"/>
    </location>
</feature>